<dbReference type="Gene3D" id="1.50.10.10">
    <property type="match status" value="1"/>
</dbReference>
<evidence type="ECO:0000259" key="3">
    <source>
        <dbReference type="Pfam" id="PF17167"/>
    </source>
</evidence>
<dbReference type="PANTHER" id="PTHR37469:SF2">
    <property type="entry name" value="CELLOBIONIC ACID PHOSPHORYLASE"/>
    <property type="match status" value="1"/>
</dbReference>
<reference evidence="5" key="1">
    <citation type="submission" date="2017-05" db="EMBL/GenBank/DDBJ databases">
        <authorList>
            <person name="Sung H."/>
        </authorList>
    </citation>
    <scope>NUCLEOTIDE SEQUENCE [LARGE SCALE GENOMIC DNA]</scope>
    <source>
        <strain evidence="5">AMac2203</strain>
    </source>
</reference>
<dbReference type="Proteomes" id="UP000243793">
    <property type="component" value="Chromosome"/>
</dbReference>
<dbReference type="GO" id="GO:0016757">
    <property type="term" value="F:glycosyltransferase activity"/>
    <property type="evidence" value="ECO:0007669"/>
    <property type="project" value="UniProtKB-KW"/>
</dbReference>
<protein>
    <recommendedName>
        <fullName evidence="3">Glycosyl hydrolase 94 catalytic domain-containing protein</fullName>
    </recommendedName>
</protein>
<accession>A0A1Y0CV18</accession>
<organism evidence="4 5">
    <name type="scientific">Oceanisphaera avium</name>
    <dbReference type="NCBI Taxonomy" id="1903694"/>
    <lineage>
        <taxon>Bacteria</taxon>
        <taxon>Pseudomonadati</taxon>
        <taxon>Pseudomonadota</taxon>
        <taxon>Gammaproteobacteria</taxon>
        <taxon>Aeromonadales</taxon>
        <taxon>Aeromonadaceae</taxon>
        <taxon>Oceanisphaera</taxon>
    </lineage>
</organism>
<evidence type="ECO:0000313" key="4">
    <source>
        <dbReference type="EMBL" id="ART79183.1"/>
    </source>
</evidence>
<dbReference type="AlphaFoldDB" id="A0A1Y0CV18"/>
<dbReference type="GO" id="GO:0005975">
    <property type="term" value="P:carbohydrate metabolic process"/>
    <property type="evidence" value="ECO:0007669"/>
    <property type="project" value="InterPro"/>
</dbReference>
<gene>
    <name evidence="4" type="ORF">CBP12_02660</name>
</gene>
<dbReference type="EMBL" id="CP021376">
    <property type="protein sequence ID" value="ART79183.1"/>
    <property type="molecule type" value="Genomic_DNA"/>
</dbReference>
<dbReference type="Gene3D" id="2.60.420.10">
    <property type="entry name" value="Maltose phosphorylase, domain 3"/>
    <property type="match status" value="1"/>
</dbReference>
<proteinExistence type="predicted"/>
<dbReference type="InterPro" id="IPR008928">
    <property type="entry name" value="6-hairpin_glycosidase_sf"/>
</dbReference>
<sequence length="240" mass="25895">MLVGVGRRLIPQRTLAALNSASEHLMNNEAAIVKLLAPPFAETPRDPGYIRAYPPGVRENGSQYSHAAAWLGLANARVGKGDMAYEIFTRLNPIYRSDSLIKAQHYRGEPYVVAADICGQGPHSGQAGWTWYTGAASWSWQLAVEGILGISLHLGEVRIAPCLPRDWGSATVRLHRETASLVIHIEDPHHLGSGWVALTEAGQALQGNTLAFPKAGAERTVHARLWPSEQAAAQALSANS</sequence>
<dbReference type="InterPro" id="IPR012341">
    <property type="entry name" value="6hp_glycosidase-like_sf"/>
</dbReference>
<keyword evidence="2" id="KW-0808">Transferase</keyword>
<name>A0A1Y0CV18_9GAMM</name>
<dbReference type="KEGG" id="ocm:CBP12_02660"/>
<keyword evidence="1" id="KW-0328">Glycosyltransferase</keyword>
<evidence type="ECO:0000256" key="1">
    <source>
        <dbReference type="ARBA" id="ARBA00022676"/>
    </source>
</evidence>
<evidence type="ECO:0000313" key="5">
    <source>
        <dbReference type="Proteomes" id="UP000243793"/>
    </source>
</evidence>
<dbReference type="Pfam" id="PF17167">
    <property type="entry name" value="Glyco_hydro_94"/>
    <property type="match status" value="1"/>
</dbReference>
<evidence type="ECO:0000256" key="2">
    <source>
        <dbReference type="ARBA" id="ARBA00022679"/>
    </source>
</evidence>
<dbReference type="SUPFAM" id="SSF48208">
    <property type="entry name" value="Six-hairpin glycosidases"/>
    <property type="match status" value="1"/>
</dbReference>
<dbReference type="InterPro" id="IPR033432">
    <property type="entry name" value="GH94_catalytic"/>
</dbReference>
<dbReference type="InterPro" id="IPR052047">
    <property type="entry name" value="GH94_Enzymes"/>
</dbReference>
<dbReference type="PANTHER" id="PTHR37469">
    <property type="entry name" value="CELLOBIONIC ACID PHOSPHORYLASE-RELATED"/>
    <property type="match status" value="1"/>
</dbReference>
<keyword evidence="5" id="KW-1185">Reference proteome</keyword>
<feature type="domain" description="Glycosyl hydrolase 94 catalytic" evidence="3">
    <location>
        <begin position="12"/>
        <end position="149"/>
    </location>
</feature>